<gene>
    <name evidence="1" type="ORF">NLG97_g4798</name>
</gene>
<name>A0ACC1QW48_9HYPO</name>
<accession>A0ACC1QW48</accession>
<organism evidence="1 2">
    <name type="scientific">Lecanicillium saksenae</name>
    <dbReference type="NCBI Taxonomy" id="468837"/>
    <lineage>
        <taxon>Eukaryota</taxon>
        <taxon>Fungi</taxon>
        <taxon>Dikarya</taxon>
        <taxon>Ascomycota</taxon>
        <taxon>Pezizomycotina</taxon>
        <taxon>Sordariomycetes</taxon>
        <taxon>Hypocreomycetidae</taxon>
        <taxon>Hypocreales</taxon>
        <taxon>Cordycipitaceae</taxon>
        <taxon>Lecanicillium</taxon>
    </lineage>
</organism>
<dbReference type="EMBL" id="JANAKD010000498">
    <property type="protein sequence ID" value="KAJ3493336.1"/>
    <property type="molecule type" value="Genomic_DNA"/>
</dbReference>
<sequence>MLFSSIASRVAAVFAWPWPALHAGPDEPLQPTIEMAHARAHHIFRAINNAGRQWGSAMNHNGFSFFPAIVPAGTVLYHGSPSEERPATFEWLAFEHEHAEAFAIDVELVAQDDDGKGGNFHASMKDDSGDQKRLGQSKQKKASANGRWTPGYIQTYQATKDLKALYLDGMSGGKTTLGTMDLELYVLYGKKNEDYEDDEWARAEVICKDITQWGYDGYIRMEVGFEYIHCDFSKDLDLISSLRVHDHQGVISDSSMITFQWARAVAENYDGVGADRLRIDFSSMLSGLLYPLNITTTDPARRDLMRLATAGIPELQRLKVELERISRQPRRFTVNWQAVTESIVRRYANRLAFMASGNITQAYLIDEFETASRSHVAVPEPRSSKAPLSQELLKEAIERCVSEPLLPATLKKSQWSREDGLIAAALRVVTQDICTVILQSYNALRAAKFAEISGKGAASSQHLEKAANRAQQDVRELVATLGWSQWRQLRPCPHHELMFTIMWPFGNREDYFNPGCVPINEIDFSRGSYFRGNFPGGHMPGRRPKPDHEKD</sequence>
<reference evidence="1" key="1">
    <citation type="submission" date="2022-07" db="EMBL/GenBank/DDBJ databases">
        <title>Genome Sequence of Lecanicillium saksenae.</title>
        <authorList>
            <person name="Buettner E."/>
        </authorList>
    </citation>
    <scope>NUCLEOTIDE SEQUENCE</scope>
    <source>
        <strain evidence="1">VT-O1</strain>
    </source>
</reference>
<protein>
    <submittedName>
        <fullName evidence="1">Uncharacterized protein</fullName>
    </submittedName>
</protein>
<dbReference type="Proteomes" id="UP001148737">
    <property type="component" value="Unassembled WGS sequence"/>
</dbReference>
<keyword evidence="2" id="KW-1185">Reference proteome</keyword>
<evidence type="ECO:0000313" key="1">
    <source>
        <dbReference type="EMBL" id="KAJ3493336.1"/>
    </source>
</evidence>
<proteinExistence type="predicted"/>
<evidence type="ECO:0000313" key="2">
    <source>
        <dbReference type="Proteomes" id="UP001148737"/>
    </source>
</evidence>
<comment type="caution">
    <text evidence="1">The sequence shown here is derived from an EMBL/GenBank/DDBJ whole genome shotgun (WGS) entry which is preliminary data.</text>
</comment>